<keyword evidence="2" id="KW-1133">Transmembrane helix</keyword>
<keyword evidence="2" id="KW-0472">Membrane</keyword>
<dbReference type="AlphaFoldDB" id="K0RCM4"/>
<organism evidence="3 4">
    <name type="scientific">Thalassiosira oceanica</name>
    <name type="common">Marine diatom</name>
    <dbReference type="NCBI Taxonomy" id="159749"/>
    <lineage>
        <taxon>Eukaryota</taxon>
        <taxon>Sar</taxon>
        <taxon>Stramenopiles</taxon>
        <taxon>Ochrophyta</taxon>
        <taxon>Bacillariophyta</taxon>
        <taxon>Coscinodiscophyceae</taxon>
        <taxon>Thalassiosirophycidae</taxon>
        <taxon>Thalassiosirales</taxon>
        <taxon>Thalassiosiraceae</taxon>
        <taxon>Thalassiosira</taxon>
    </lineage>
</organism>
<evidence type="ECO:0000256" key="2">
    <source>
        <dbReference type="SAM" id="Phobius"/>
    </source>
</evidence>
<gene>
    <name evidence="3" type="ORF">THAOC_37251</name>
</gene>
<accession>K0RCM4</accession>
<dbReference type="EMBL" id="AGNL01050003">
    <property type="protein sequence ID" value="EJK44227.1"/>
    <property type="molecule type" value="Genomic_DNA"/>
</dbReference>
<name>K0RCM4_THAOC</name>
<feature type="region of interest" description="Disordered" evidence="1">
    <location>
        <begin position="106"/>
        <end position="139"/>
    </location>
</feature>
<comment type="caution">
    <text evidence="3">The sequence shown here is derived from an EMBL/GenBank/DDBJ whole genome shotgun (WGS) entry which is preliminary data.</text>
</comment>
<feature type="compositionally biased region" description="Basic and acidic residues" evidence="1">
    <location>
        <begin position="106"/>
        <end position="132"/>
    </location>
</feature>
<sequence length="139" mass="15274">MTLDREAASRVSQEILTFLRPNQRSLLDYSLIICGGIILLLIILVMKGESLGSISASANNRLSGLSGSGQIEVSSAELLEVEEELREAKKVLEEKKAEVSKVVEKVEKEVTPQSEKPHTESEKLEEAKKEGELAPEEVN</sequence>
<evidence type="ECO:0000313" key="4">
    <source>
        <dbReference type="Proteomes" id="UP000266841"/>
    </source>
</evidence>
<evidence type="ECO:0000256" key="1">
    <source>
        <dbReference type="SAM" id="MobiDB-lite"/>
    </source>
</evidence>
<protein>
    <submittedName>
        <fullName evidence="3">Uncharacterized protein</fullName>
    </submittedName>
</protein>
<dbReference type="Proteomes" id="UP000266841">
    <property type="component" value="Unassembled WGS sequence"/>
</dbReference>
<feature type="transmembrane region" description="Helical" evidence="2">
    <location>
        <begin position="26"/>
        <end position="46"/>
    </location>
</feature>
<reference evidence="3 4" key="1">
    <citation type="journal article" date="2012" name="Genome Biol.">
        <title>Genome and low-iron response of an oceanic diatom adapted to chronic iron limitation.</title>
        <authorList>
            <person name="Lommer M."/>
            <person name="Specht M."/>
            <person name="Roy A.S."/>
            <person name="Kraemer L."/>
            <person name="Andreson R."/>
            <person name="Gutowska M.A."/>
            <person name="Wolf J."/>
            <person name="Bergner S.V."/>
            <person name="Schilhabel M.B."/>
            <person name="Klostermeier U.C."/>
            <person name="Beiko R.G."/>
            <person name="Rosenstiel P."/>
            <person name="Hippler M."/>
            <person name="Laroche J."/>
        </authorList>
    </citation>
    <scope>NUCLEOTIDE SEQUENCE [LARGE SCALE GENOMIC DNA]</scope>
    <source>
        <strain evidence="3 4">CCMP1005</strain>
    </source>
</reference>
<keyword evidence="4" id="KW-1185">Reference proteome</keyword>
<evidence type="ECO:0000313" key="3">
    <source>
        <dbReference type="EMBL" id="EJK44227.1"/>
    </source>
</evidence>
<proteinExistence type="predicted"/>
<keyword evidence="2" id="KW-0812">Transmembrane</keyword>